<proteinExistence type="predicted"/>
<dbReference type="Pfam" id="PF18952">
    <property type="entry name" value="DUF5696"/>
    <property type="match status" value="1"/>
</dbReference>
<reference evidence="3" key="1">
    <citation type="journal article" date="2019" name="Int. J. Syst. Evol. Microbiol.">
        <title>The Global Catalogue of Microorganisms (GCM) 10K type strain sequencing project: providing services to taxonomists for standard genome sequencing and annotation.</title>
        <authorList>
            <consortium name="The Broad Institute Genomics Platform"/>
            <consortium name="The Broad Institute Genome Sequencing Center for Infectious Disease"/>
            <person name="Wu L."/>
            <person name="Ma J."/>
        </authorList>
    </citation>
    <scope>NUCLEOTIDE SEQUENCE [LARGE SCALE GENOMIC DNA]</scope>
    <source>
        <strain evidence="3">GH52</strain>
    </source>
</reference>
<keyword evidence="3" id="KW-1185">Reference proteome</keyword>
<keyword evidence="1" id="KW-0812">Transmembrane</keyword>
<keyword evidence="1" id="KW-0472">Membrane</keyword>
<gene>
    <name evidence="2" type="ORF">ACFSJH_04390</name>
</gene>
<evidence type="ECO:0000313" key="2">
    <source>
        <dbReference type="EMBL" id="MFD2114974.1"/>
    </source>
</evidence>
<accession>A0ABW4YHH6</accession>
<keyword evidence="1" id="KW-1133">Transmembrane helix</keyword>
<organism evidence="2 3">
    <name type="scientific">Paenibacillus yanchengensis</name>
    <dbReference type="NCBI Taxonomy" id="2035833"/>
    <lineage>
        <taxon>Bacteria</taxon>
        <taxon>Bacillati</taxon>
        <taxon>Bacillota</taxon>
        <taxon>Bacilli</taxon>
        <taxon>Bacillales</taxon>
        <taxon>Paenibacillaceae</taxon>
        <taxon>Paenibacillus</taxon>
    </lineage>
</organism>
<evidence type="ECO:0000313" key="3">
    <source>
        <dbReference type="Proteomes" id="UP001597362"/>
    </source>
</evidence>
<feature type="transmembrane region" description="Helical" evidence="1">
    <location>
        <begin position="12"/>
        <end position="32"/>
    </location>
</feature>
<dbReference type="InterPro" id="IPR043751">
    <property type="entry name" value="DUF5696"/>
</dbReference>
<protein>
    <submittedName>
        <fullName evidence="2">DUF5696 domain-containing protein</fullName>
    </submittedName>
</protein>
<evidence type="ECO:0000256" key="1">
    <source>
        <dbReference type="SAM" id="Phobius"/>
    </source>
</evidence>
<dbReference type="Proteomes" id="UP001597362">
    <property type="component" value="Unassembled WGS sequence"/>
</dbReference>
<name>A0ABW4YHH6_9BACL</name>
<sequence>MTELLKRISLRKLLPWMVVLVIVVAVGLFLFLKTDTATVMTEQSFDQSLFDPQMKMATSTAGELPNEADFEQVAENSTLILLADRHTGHFKVLDKRDGSETYSYPNPKDWSKEKIGGAWRSHLLSPVIMETTEKDAVNKSVQVNSLLSSQGGIMDWERIDKGFKLTFALPALQLLIPVEVRLSDDFIETTINDSNIKEGKDMLLSLKLYPFLGSTHPGGEENYLLLPDGSGALYHLKDNVSNDKSVYREQIYGGDYAFNSIYTNRRPASMPIVGMKSDTGGVLTVADEGEEYGYIYAAPSGVYSNYAWATIEHNYRLQYYQPTSQSATSGFYTYSKVKFNSERKVRHYILPQASSSYSAMAAVYRDYLIEKFDWQTQQHTENKLPLYIDLIGGDRQKGFLSNDYIVGTTTSEAKQIVQQLHDAGIPNLAITYTAWQKGGLSNLTFDPDVEKKLGGNKGMQDFVAFAQAQGDTVMLEINYTMNTDGKKFDAKRDGLQDQAGTLLQYVANHSNEKMTLVSPLFSLNKLQQNIASFSKLGANGLSFVGIGSELSSDYNRRNRLDRDQSTETHQQTIAVAKEVMSQAAIRDGHAYVWKDVDVIRNLPTGYSYDLFVDEAIPFAQMTLHGIVPYTLPWGNMRDEYRSDFLKGIEYGAIPSFGVMHAPSEAMKDSYSIWQYSLNYDDWEEAIVQEYERFNAALGDVQNEYMINHRTIATNVKETTYSGGKKIIVNYNDRPVTVDTLEIAAQDFIVVEGGE</sequence>
<comment type="caution">
    <text evidence="2">The sequence shown here is derived from an EMBL/GenBank/DDBJ whole genome shotgun (WGS) entry which is preliminary data.</text>
</comment>
<dbReference type="EMBL" id="JBHUHO010000011">
    <property type="protein sequence ID" value="MFD2114974.1"/>
    <property type="molecule type" value="Genomic_DNA"/>
</dbReference>
<dbReference type="RefSeq" id="WP_377770001.1">
    <property type="nucleotide sequence ID" value="NZ_JBHUHO010000011.1"/>
</dbReference>